<evidence type="ECO:0000259" key="9">
    <source>
        <dbReference type="Pfam" id="PF00697"/>
    </source>
</evidence>
<comment type="pathway">
    <text evidence="1">Amino-acid biosynthesis; L-tryptophan biosynthesis; L-tryptophan from chorismate: step 3/5.</text>
</comment>
<evidence type="ECO:0000256" key="8">
    <source>
        <dbReference type="ARBA" id="ARBA00023235"/>
    </source>
</evidence>
<evidence type="ECO:0000256" key="7">
    <source>
        <dbReference type="ARBA" id="ARBA00023141"/>
    </source>
</evidence>
<dbReference type="InterPro" id="IPR044643">
    <property type="entry name" value="TrpF_fam"/>
</dbReference>
<dbReference type="PANTHER" id="PTHR42894">
    <property type="entry name" value="N-(5'-PHOSPHORIBOSYL)ANTHRANILATE ISOMERASE"/>
    <property type="match status" value="1"/>
</dbReference>
<reference evidence="11" key="1">
    <citation type="submission" date="2016-03" db="EMBL/GenBank/DDBJ databases">
        <authorList>
            <person name="Devillers Hugo."/>
        </authorList>
    </citation>
    <scope>NUCLEOTIDE SEQUENCE [LARGE SCALE GENOMIC DNA]</scope>
</reference>
<dbReference type="GO" id="GO:0004640">
    <property type="term" value="F:phosphoribosylanthranilate isomerase activity"/>
    <property type="evidence" value="ECO:0007669"/>
    <property type="project" value="UniProtKB-EC"/>
</dbReference>
<dbReference type="HAMAP" id="MF_00135">
    <property type="entry name" value="PRAI"/>
    <property type="match status" value="1"/>
</dbReference>
<dbReference type="OrthoDB" id="524799at2759"/>
<comment type="similarity">
    <text evidence="2">Belongs to the TrpF family.</text>
</comment>
<dbReference type="InterPro" id="IPR001240">
    <property type="entry name" value="PRAI_dom"/>
</dbReference>
<evidence type="ECO:0000256" key="5">
    <source>
        <dbReference type="ARBA" id="ARBA00022605"/>
    </source>
</evidence>
<evidence type="ECO:0000256" key="2">
    <source>
        <dbReference type="ARBA" id="ARBA00007571"/>
    </source>
</evidence>
<proteinExistence type="inferred from homology"/>
<protein>
    <recommendedName>
        <fullName evidence="4">N-(5'-phosphoribosyl)anthranilate isomerase</fullName>
        <ecNumber evidence="3">5.3.1.24</ecNumber>
    </recommendedName>
</protein>
<dbReference type="InterPro" id="IPR013785">
    <property type="entry name" value="Aldolase_TIM"/>
</dbReference>
<dbReference type="AlphaFoldDB" id="A0A1G4IUP9"/>
<evidence type="ECO:0000256" key="3">
    <source>
        <dbReference type="ARBA" id="ARBA00012572"/>
    </source>
</evidence>
<keyword evidence="11" id="KW-1185">Reference proteome</keyword>
<keyword evidence="7" id="KW-0057">Aromatic amino acid biosynthesis</keyword>
<dbReference type="EMBL" id="LT598478">
    <property type="protein sequence ID" value="SCU80495.1"/>
    <property type="molecule type" value="Genomic_DNA"/>
</dbReference>
<evidence type="ECO:0000313" key="10">
    <source>
        <dbReference type="EMBL" id="SCU80495.1"/>
    </source>
</evidence>
<evidence type="ECO:0000256" key="4">
    <source>
        <dbReference type="ARBA" id="ARBA00022272"/>
    </source>
</evidence>
<dbReference type="Proteomes" id="UP000191144">
    <property type="component" value="Chromosome B"/>
</dbReference>
<keyword evidence="6" id="KW-0822">Tryptophan biosynthesis</keyword>
<evidence type="ECO:0000313" key="11">
    <source>
        <dbReference type="Proteomes" id="UP000191144"/>
    </source>
</evidence>
<evidence type="ECO:0000256" key="6">
    <source>
        <dbReference type="ARBA" id="ARBA00022822"/>
    </source>
</evidence>
<dbReference type="UniPathway" id="UPA00035">
    <property type="reaction ID" value="UER00042"/>
</dbReference>
<gene>
    <name evidence="10" type="ORF">LAME_0B03422G</name>
</gene>
<organism evidence="10 11">
    <name type="scientific">Lachancea meyersii CBS 8951</name>
    <dbReference type="NCBI Taxonomy" id="1266667"/>
    <lineage>
        <taxon>Eukaryota</taxon>
        <taxon>Fungi</taxon>
        <taxon>Dikarya</taxon>
        <taxon>Ascomycota</taxon>
        <taxon>Saccharomycotina</taxon>
        <taxon>Saccharomycetes</taxon>
        <taxon>Saccharomycetales</taxon>
        <taxon>Saccharomycetaceae</taxon>
        <taxon>Lachancea</taxon>
    </lineage>
</organism>
<dbReference type="CDD" id="cd00405">
    <property type="entry name" value="PRAI"/>
    <property type="match status" value="1"/>
</dbReference>
<feature type="domain" description="N-(5'phosphoribosyl) anthranilate isomerase (PRAI)" evidence="9">
    <location>
        <begin position="13"/>
        <end position="218"/>
    </location>
</feature>
<accession>A0A1G4IUP9</accession>
<dbReference type="Gene3D" id="3.20.20.70">
    <property type="entry name" value="Aldolase class I"/>
    <property type="match status" value="1"/>
</dbReference>
<name>A0A1G4IUP9_9SACH</name>
<dbReference type="EC" id="5.3.1.24" evidence="3"/>
<evidence type="ECO:0000256" key="1">
    <source>
        <dbReference type="ARBA" id="ARBA00004664"/>
    </source>
</evidence>
<dbReference type="Pfam" id="PF00697">
    <property type="entry name" value="PRAI"/>
    <property type="match status" value="1"/>
</dbReference>
<keyword evidence="5" id="KW-0028">Amino-acid biosynthesis</keyword>
<dbReference type="InterPro" id="IPR011060">
    <property type="entry name" value="RibuloseP-bd_barrel"/>
</dbReference>
<dbReference type="GO" id="GO:0000162">
    <property type="term" value="P:L-tryptophan biosynthetic process"/>
    <property type="evidence" value="ECO:0007669"/>
    <property type="project" value="UniProtKB-UniPathway"/>
</dbReference>
<sequence>MISTLDSSQFVTKICGLQSAEAAQEAIDANSILLGIICVPNRKRTVDPSVAKEISQRVKSAREERQKRGLLGPFLVGVFRNQSVEEVQRIKSDYGIDIAQLHGSENWQQYKEKFQDTLLIKRFVFPEDCPQVEELSKIENPGCLALFDSEAGGTGEKLDWDSISTWSQKTGATFILAGGLTPENVKAASQLHGVRGVDVSGGVETEGRKDYSKIKLFLSESSA</sequence>
<dbReference type="SUPFAM" id="SSF51366">
    <property type="entry name" value="Ribulose-phoshate binding barrel"/>
    <property type="match status" value="1"/>
</dbReference>
<dbReference type="PANTHER" id="PTHR42894:SF1">
    <property type="entry name" value="N-(5'-PHOSPHORIBOSYL)ANTHRANILATE ISOMERASE"/>
    <property type="match status" value="1"/>
</dbReference>
<keyword evidence="8" id="KW-0413">Isomerase</keyword>